<keyword evidence="3" id="KW-1185">Reference proteome</keyword>
<sequence>MTFLSTICPCYNLAHYLEAAIKSVQAQTFQDWELIIIDDGSEDHTFEIAQNYAKTDARIKLIHQENKGLSAARNAGIRQATGEFLHFLDADDLIFPTAYQVIYQKSQKELNTVLWISSYSYFDQDDFHTHTFSEKHLHAIDFIQTNQAPPVAHFLKREMIQHIGGFDEQLKSCEDWDLWLRVAKSDAQIKTIPNLLARYRYVSGSMSRNAKIMYFSLSTVTQRAVRTDDRIHSESNVNHDLSWDVSPMIKSYFIKCLGILLHQGKVEEATNWYQKEKAKWEWDFETKDFDGLNSQLTFRYFLDKKQINHLLKETLPNFELFFIKIGFSEQEIKRAIKLVFEPQLKKHNHLKYGRLLGALINRVKY</sequence>
<dbReference type="HOGENOM" id="CLU_025996_25_1_10"/>
<organism evidence="2 3">
    <name type="scientific">Belliella baltica (strain DSM 15883 / CIP 108006 / LMG 21964 / BA134)</name>
    <dbReference type="NCBI Taxonomy" id="866536"/>
    <lineage>
        <taxon>Bacteria</taxon>
        <taxon>Pseudomonadati</taxon>
        <taxon>Bacteroidota</taxon>
        <taxon>Cytophagia</taxon>
        <taxon>Cytophagales</taxon>
        <taxon>Cyclobacteriaceae</taxon>
        <taxon>Belliella</taxon>
    </lineage>
</organism>
<evidence type="ECO:0000313" key="2">
    <source>
        <dbReference type="EMBL" id="AFL85076.1"/>
    </source>
</evidence>
<feature type="domain" description="Glycosyltransferase 2-like" evidence="1">
    <location>
        <begin position="5"/>
        <end position="132"/>
    </location>
</feature>
<dbReference type="AlphaFoldDB" id="I3Z758"/>
<dbReference type="Proteomes" id="UP000006050">
    <property type="component" value="Chromosome"/>
</dbReference>
<dbReference type="InterPro" id="IPR001173">
    <property type="entry name" value="Glyco_trans_2-like"/>
</dbReference>
<proteinExistence type="predicted"/>
<reference evidence="3" key="1">
    <citation type="submission" date="2012-06" db="EMBL/GenBank/DDBJ databases">
        <title>The complete genome of Belliella baltica DSM 15883.</title>
        <authorList>
            <person name="Lucas S."/>
            <person name="Copeland A."/>
            <person name="Lapidus A."/>
            <person name="Goodwin L."/>
            <person name="Pitluck S."/>
            <person name="Peters L."/>
            <person name="Mikhailova N."/>
            <person name="Davenport K."/>
            <person name="Kyrpides N."/>
            <person name="Mavromatis K."/>
            <person name="Pagani I."/>
            <person name="Ivanova N."/>
            <person name="Ovchinnikova G."/>
            <person name="Zeytun A."/>
            <person name="Detter J.C."/>
            <person name="Han C."/>
            <person name="Land M."/>
            <person name="Hauser L."/>
            <person name="Markowitz V."/>
            <person name="Cheng J.-F."/>
            <person name="Hugenholtz P."/>
            <person name="Woyke T."/>
            <person name="Wu D."/>
            <person name="Tindall B."/>
            <person name="Pomrenke H."/>
            <person name="Brambilla E."/>
            <person name="Klenk H.-P."/>
            <person name="Eisen J.A."/>
        </authorList>
    </citation>
    <scope>NUCLEOTIDE SEQUENCE [LARGE SCALE GENOMIC DNA]</scope>
    <source>
        <strain evidence="3">DSM 15883 / CIP 108006 / LMG 21964 / BA134</strain>
    </source>
</reference>
<dbReference type="EMBL" id="CP003281">
    <property type="protein sequence ID" value="AFL85076.1"/>
    <property type="molecule type" value="Genomic_DNA"/>
</dbReference>
<dbReference type="KEGG" id="bbd:Belba_2523"/>
<dbReference type="GO" id="GO:0016758">
    <property type="term" value="F:hexosyltransferase activity"/>
    <property type="evidence" value="ECO:0007669"/>
    <property type="project" value="UniProtKB-ARBA"/>
</dbReference>
<dbReference type="eggNOG" id="COG1216">
    <property type="taxonomic scope" value="Bacteria"/>
</dbReference>
<evidence type="ECO:0000259" key="1">
    <source>
        <dbReference type="Pfam" id="PF00535"/>
    </source>
</evidence>
<dbReference type="RefSeq" id="WP_014773032.1">
    <property type="nucleotide sequence ID" value="NC_018010.1"/>
</dbReference>
<protein>
    <submittedName>
        <fullName evidence="2">Glycosyl transferase</fullName>
    </submittedName>
</protein>
<dbReference type="Pfam" id="PF00535">
    <property type="entry name" value="Glycos_transf_2"/>
    <property type="match status" value="1"/>
</dbReference>
<dbReference type="PATRIC" id="fig|866536.3.peg.2603"/>
<name>I3Z758_BELBD</name>
<dbReference type="OrthoDB" id="9815829at2"/>
<gene>
    <name evidence="2" type="ordered locus">Belba_2523</name>
</gene>
<accession>I3Z758</accession>
<evidence type="ECO:0000313" key="3">
    <source>
        <dbReference type="Proteomes" id="UP000006050"/>
    </source>
</evidence>
<dbReference type="STRING" id="866536.Belba_2523"/>
<dbReference type="Gene3D" id="3.90.550.10">
    <property type="entry name" value="Spore Coat Polysaccharide Biosynthesis Protein SpsA, Chain A"/>
    <property type="match status" value="1"/>
</dbReference>
<keyword evidence="2" id="KW-0808">Transferase</keyword>
<dbReference type="SUPFAM" id="SSF53448">
    <property type="entry name" value="Nucleotide-diphospho-sugar transferases"/>
    <property type="match status" value="1"/>
</dbReference>
<dbReference type="PANTHER" id="PTHR22916:SF3">
    <property type="entry name" value="UDP-GLCNAC:BETAGAL BETA-1,3-N-ACETYLGLUCOSAMINYLTRANSFERASE-LIKE PROTEIN 1"/>
    <property type="match status" value="1"/>
</dbReference>
<dbReference type="InterPro" id="IPR029044">
    <property type="entry name" value="Nucleotide-diphossugar_trans"/>
</dbReference>
<dbReference type="PANTHER" id="PTHR22916">
    <property type="entry name" value="GLYCOSYLTRANSFERASE"/>
    <property type="match status" value="1"/>
</dbReference>